<dbReference type="GO" id="GO:0006259">
    <property type="term" value="P:DNA metabolic process"/>
    <property type="evidence" value="ECO:0007669"/>
    <property type="project" value="UniProtKB-ARBA"/>
</dbReference>
<dbReference type="GO" id="GO:0003677">
    <property type="term" value="F:DNA binding"/>
    <property type="evidence" value="ECO:0007669"/>
    <property type="project" value="InterPro"/>
</dbReference>
<feature type="domain" description="ERCC4" evidence="1">
    <location>
        <begin position="72"/>
        <end position="172"/>
    </location>
</feature>
<evidence type="ECO:0000313" key="2">
    <source>
        <dbReference type="EMBL" id="MBA2883172.1"/>
    </source>
</evidence>
<comment type="caution">
    <text evidence="2">The sequence shown here is derived from an EMBL/GenBank/DDBJ whole genome shotgun (WGS) entry which is preliminary data.</text>
</comment>
<sequence length="208" mass="23638">MDKKLKSHGAPMGKEYTFLTPSTSRLRVIRQGHSIIRSQGIPKPIVIVDTLEKEPLPIYENHPNWIAGERRANMKTGDYTVEGMENILCLERKSLPDLIACTVTYRQRFIGACHRLALFQWKAILIEATFEDIKGGFEQFDIPSAVHPNTVCGTLDAIEAKLGIPIIYTSTIRGLATERTASWMSKHFTYWWLENNGHGRILVDTDRL</sequence>
<dbReference type="SUPFAM" id="SSF52980">
    <property type="entry name" value="Restriction endonuclease-like"/>
    <property type="match status" value="1"/>
</dbReference>
<evidence type="ECO:0000259" key="1">
    <source>
        <dbReference type="Pfam" id="PF02732"/>
    </source>
</evidence>
<evidence type="ECO:0000313" key="3">
    <source>
        <dbReference type="Proteomes" id="UP000525298"/>
    </source>
</evidence>
<dbReference type="Pfam" id="PF02732">
    <property type="entry name" value="ERCC4"/>
    <property type="match status" value="1"/>
</dbReference>
<accession>A0A7W0HMD0</accession>
<name>A0A7W0HMD0_9BACT</name>
<dbReference type="EMBL" id="JACDUS010000018">
    <property type="protein sequence ID" value="MBA2883172.1"/>
    <property type="molecule type" value="Genomic_DNA"/>
</dbReference>
<proteinExistence type="predicted"/>
<gene>
    <name evidence="2" type="ORF">HNR65_003533</name>
</gene>
<dbReference type="GO" id="GO:0004518">
    <property type="term" value="F:nuclease activity"/>
    <property type="evidence" value="ECO:0007669"/>
    <property type="project" value="InterPro"/>
</dbReference>
<reference evidence="2 3" key="1">
    <citation type="submission" date="2020-07" db="EMBL/GenBank/DDBJ databases">
        <title>Genomic Encyclopedia of Type Strains, Phase IV (KMG-IV): sequencing the most valuable type-strain genomes for metagenomic binning, comparative biology and taxonomic classification.</title>
        <authorList>
            <person name="Goeker M."/>
        </authorList>
    </citation>
    <scope>NUCLEOTIDE SEQUENCE [LARGE SCALE GENOMIC DNA]</scope>
    <source>
        <strain evidence="2 3">DSM 17721</strain>
    </source>
</reference>
<dbReference type="Proteomes" id="UP000525298">
    <property type="component" value="Unassembled WGS sequence"/>
</dbReference>
<dbReference type="AlphaFoldDB" id="A0A7W0HMD0"/>
<dbReference type="Gene3D" id="3.40.50.10130">
    <property type="match status" value="1"/>
</dbReference>
<keyword evidence="3" id="KW-1185">Reference proteome</keyword>
<dbReference type="RefSeq" id="WP_220128437.1">
    <property type="nucleotide sequence ID" value="NZ_JACDUS010000018.1"/>
</dbReference>
<dbReference type="InterPro" id="IPR006166">
    <property type="entry name" value="ERCC4_domain"/>
</dbReference>
<dbReference type="InterPro" id="IPR011335">
    <property type="entry name" value="Restrct_endonuc-II-like"/>
</dbReference>
<protein>
    <submittedName>
        <fullName evidence="2">ERCC4-type nuclease</fullName>
    </submittedName>
</protein>
<organism evidence="2 3">
    <name type="scientific">Desulfosalsimonas propionicica</name>
    <dbReference type="NCBI Taxonomy" id="332175"/>
    <lineage>
        <taxon>Bacteria</taxon>
        <taxon>Pseudomonadati</taxon>
        <taxon>Thermodesulfobacteriota</taxon>
        <taxon>Desulfobacteria</taxon>
        <taxon>Desulfobacterales</taxon>
        <taxon>Desulfosalsimonadaceae</taxon>
        <taxon>Desulfosalsimonas</taxon>
    </lineage>
</organism>